<accession>A0A8R1EFN2</accession>
<dbReference type="Gene3D" id="2.30.30.850">
    <property type="match status" value="1"/>
</dbReference>
<dbReference type="GO" id="GO:0015074">
    <property type="term" value="P:DNA integration"/>
    <property type="evidence" value="ECO:0007669"/>
    <property type="project" value="UniProtKB-KW"/>
</dbReference>
<dbReference type="GO" id="GO:0016779">
    <property type="term" value="F:nucleotidyltransferase activity"/>
    <property type="evidence" value="ECO:0007669"/>
    <property type="project" value="UniProtKB-KW"/>
</dbReference>
<evidence type="ECO:0000256" key="8">
    <source>
        <dbReference type="ARBA" id="ARBA00023125"/>
    </source>
</evidence>
<evidence type="ECO:0000313" key="11">
    <source>
        <dbReference type="EnsemblMetazoa" id="CJA35856.1"/>
    </source>
</evidence>
<dbReference type="Proteomes" id="UP000005237">
    <property type="component" value="Unassembled WGS sequence"/>
</dbReference>
<feature type="DNA-binding region" description="Integrase-type" evidence="9">
    <location>
        <begin position="6"/>
        <end position="56"/>
    </location>
</feature>
<dbReference type="GO" id="GO:0016787">
    <property type="term" value="F:hydrolase activity"/>
    <property type="evidence" value="ECO:0007669"/>
    <property type="project" value="UniProtKB-KW"/>
</dbReference>
<dbReference type="PROSITE" id="PS51027">
    <property type="entry name" value="INTEGRASE_DBD"/>
    <property type="match status" value="1"/>
</dbReference>
<reference evidence="12" key="1">
    <citation type="submission" date="2010-08" db="EMBL/GenBank/DDBJ databases">
        <authorList>
            <consortium name="Caenorhabditis japonica Sequencing Consortium"/>
            <person name="Wilson R.K."/>
        </authorList>
    </citation>
    <scope>NUCLEOTIDE SEQUENCE [LARGE SCALE GENOMIC DNA]</scope>
    <source>
        <strain evidence="12">DF5081</strain>
    </source>
</reference>
<evidence type="ECO:0000259" key="10">
    <source>
        <dbReference type="PROSITE" id="PS51027"/>
    </source>
</evidence>
<evidence type="ECO:0000256" key="9">
    <source>
        <dbReference type="PROSITE-ProRule" id="PRU00506"/>
    </source>
</evidence>
<evidence type="ECO:0000256" key="6">
    <source>
        <dbReference type="ARBA" id="ARBA00022801"/>
    </source>
</evidence>
<proteinExistence type="predicted"/>
<reference evidence="11" key="2">
    <citation type="submission" date="2022-06" db="UniProtKB">
        <authorList>
            <consortium name="EnsemblMetazoa"/>
        </authorList>
    </citation>
    <scope>IDENTIFICATION</scope>
    <source>
        <strain evidence="11">DF5081</strain>
    </source>
</reference>
<dbReference type="GO" id="GO:0003677">
    <property type="term" value="F:DNA binding"/>
    <property type="evidence" value="ECO:0007669"/>
    <property type="project" value="UniProtKB-KW"/>
</dbReference>
<evidence type="ECO:0000256" key="4">
    <source>
        <dbReference type="ARBA" id="ARBA00022723"/>
    </source>
</evidence>
<dbReference type="GO" id="GO:0004519">
    <property type="term" value="F:endonuclease activity"/>
    <property type="evidence" value="ECO:0007669"/>
    <property type="project" value="UniProtKB-KW"/>
</dbReference>
<evidence type="ECO:0000256" key="7">
    <source>
        <dbReference type="ARBA" id="ARBA00022908"/>
    </source>
</evidence>
<keyword evidence="12" id="KW-1185">Reference proteome</keyword>
<protein>
    <submittedName>
        <fullName evidence="11">Integrase-type domain-containing protein</fullName>
    </submittedName>
</protein>
<keyword evidence="5" id="KW-0255">Endonuclease</keyword>
<name>A0A8R1EFN2_CAEJA</name>
<evidence type="ECO:0000256" key="1">
    <source>
        <dbReference type="ARBA" id="ARBA00022679"/>
    </source>
</evidence>
<dbReference type="InterPro" id="IPR001037">
    <property type="entry name" value="Integrase_C_retrovir"/>
</dbReference>
<sequence>MKIPAEKLRSRNPKLTNEWKGPYRVLKTTDNSAEVQIIGGNEKIWLPWEQIRKVPKEVPEVHFETKAGRGKRGRRKATEQVAKPVENLEISVENIISCRDVLTEGCECKNGPCQIKELNSMVPTVEQLAMRMFTRDKPWLHEDYHMLIHVETFKQMMGEAEKVEALRKFARVCPAVSKLVMSGGEVGAKWRVAVDSLKNEILERSKPRKTLLKEKVMLVGPKMGIRSRYTLEYRAATVEDWVGKFDWSEVESVVFLLEWTSDGKINKAMGELVEKLALEVTEVTIVPSRMHCTFDEVQKVTNSWSKTWKTAANVKLVDPMSLIGEKRTPLILAEWKYGSWDRLVEFLTLAIPSHRIMARLLKEADVAEPTTKKHKLANDK</sequence>
<keyword evidence="2" id="KW-0548">Nucleotidyltransferase</keyword>
<keyword evidence="7" id="KW-0229">DNA integration</keyword>
<dbReference type="EnsemblMetazoa" id="CJA35856.1">
    <property type="protein sequence ID" value="CJA35856.1"/>
    <property type="gene ID" value="WBGene00211703"/>
</dbReference>
<evidence type="ECO:0000313" key="12">
    <source>
        <dbReference type="Proteomes" id="UP000005237"/>
    </source>
</evidence>
<organism evidence="11 12">
    <name type="scientific">Caenorhabditis japonica</name>
    <dbReference type="NCBI Taxonomy" id="281687"/>
    <lineage>
        <taxon>Eukaryota</taxon>
        <taxon>Metazoa</taxon>
        <taxon>Ecdysozoa</taxon>
        <taxon>Nematoda</taxon>
        <taxon>Chromadorea</taxon>
        <taxon>Rhabditida</taxon>
        <taxon>Rhabditina</taxon>
        <taxon>Rhabditomorpha</taxon>
        <taxon>Rhabditoidea</taxon>
        <taxon>Rhabditidae</taxon>
        <taxon>Peloderinae</taxon>
        <taxon>Caenorhabditis</taxon>
    </lineage>
</organism>
<keyword evidence="4" id="KW-0479">Metal-binding</keyword>
<keyword evidence="1" id="KW-0808">Transferase</keyword>
<dbReference type="AlphaFoldDB" id="A0A8R1EFN2"/>
<feature type="domain" description="Integrase-type" evidence="10">
    <location>
        <begin position="6"/>
        <end position="56"/>
    </location>
</feature>
<evidence type="ECO:0000256" key="2">
    <source>
        <dbReference type="ARBA" id="ARBA00022695"/>
    </source>
</evidence>
<evidence type="ECO:0000256" key="5">
    <source>
        <dbReference type="ARBA" id="ARBA00022759"/>
    </source>
</evidence>
<keyword evidence="6" id="KW-0378">Hydrolase</keyword>
<keyword evidence="8" id="KW-0238">DNA-binding</keyword>
<evidence type="ECO:0000256" key="3">
    <source>
        <dbReference type="ARBA" id="ARBA00022722"/>
    </source>
</evidence>
<dbReference type="GO" id="GO:0046872">
    <property type="term" value="F:metal ion binding"/>
    <property type="evidence" value="ECO:0007669"/>
    <property type="project" value="UniProtKB-KW"/>
</dbReference>
<keyword evidence="3" id="KW-0540">Nuclease</keyword>